<evidence type="ECO:0000313" key="1">
    <source>
        <dbReference type="EMBL" id="WCT13651.1"/>
    </source>
</evidence>
<proteinExistence type="predicted"/>
<keyword evidence="2" id="KW-1185">Reference proteome</keyword>
<protein>
    <submittedName>
        <fullName evidence="1">Uncharacterized protein</fullName>
    </submittedName>
</protein>
<accession>A0ABY7TB31</accession>
<gene>
    <name evidence="1" type="ORF">PQO05_06845</name>
</gene>
<dbReference type="RefSeq" id="WP_273631957.1">
    <property type="nucleotide sequence ID" value="NZ_CP117167.1"/>
</dbReference>
<reference evidence="1 2" key="1">
    <citation type="submission" date="2023-02" db="EMBL/GenBank/DDBJ databases">
        <title>Genome sequence of Mucilaginibacter jinjuensis strain KACC 16571.</title>
        <authorList>
            <person name="Kim S."/>
            <person name="Heo J."/>
            <person name="Kwon S.-W."/>
        </authorList>
    </citation>
    <scope>NUCLEOTIDE SEQUENCE [LARGE SCALE GENOMIC DNA]</scope>
    <source>
        <strain evidence="1 2">KACC 16571</strain>
    </source>
</reference>
<sequence>MSVEESQGHETFICEYKVRGNSINSVGIKTVFAERKFWREDNIWLKKEINCCQSQLVIVSTQPFSTEYTGYGISWKIQGFKAPGTYLVYKEYNGIVFPDSIPIFVVKIKNKDTSQVIETLTLDRVKK</sequence>
<organism evidence="1 2">
    <name type="scientific">Mucilaginibacter jinjuensis</name>
    <dbReference type="NCBI Taxonomy" id="1176721"/>
    <lineage>
        <taxon>Bacteria</taxon>
        <taxon>Pseudomonadati</taxon>
        <taxon>Bacteroidota</taxon>
        <taxon>Sphingobacteriia</taxon>
        <taxon>Sphingobacteriales</taxon>
        <taxon>Sphingobacteriaceae</taxon>
        <taxon>Mucilaginibacter</taxon>
    </lineage>
</organism>
<name>A0ABY7TB31_9SPHI</name>
<dbReference type="Proteomes" id="UP001216139">
    <property type="component" value="Chromosome"/>
</dbReference>
<dbReference type="EMBL" id="CP117167">
    <property type="protein sequence ID" value="WCT13651.1"/>
    <property type="molecule type" value="Genomic_DNA"/>
</dbReference>
<evidence type="ECO:0000313" key="2">
    <source>
        <dbReference type="Proteomes" id="UP001216139"/>
    </source>
</evidence>